<organism evidence="2 3">
    <name type="scientific">Candidatus Avipropionibacterium avicola</name>
    <dbReference type="NCBI Taxonomy" id="2840701"/>
    <lineage>
        <taxon>Bacteria</taxon>
        <taxon>Bacillati</taxon>
        <taxon>Actinomycetota</taxon>
        <taxon>Actinomycetes</taxon>
        <taxon>Propionibacteriales</taxon>
        <taxon>Propionibacteriaceae</taxon>
        <taxon>Propionibacteriaceae incertae sedis</taxon>
        <taxon>Candidatus Avipropionibacterium</taxon>
    </lineage>
</organism>
<protein>
    <submittedName>
        <fullName evidence="2">Uncharacterized protein</fullName>
    </submittedName>
</protein>
<reference evidence="2" key="2">
    <citation type="journal article" date="2021" name="PeerJ">
        <title>Extensive microbial diversity within the chicken gut microbiome revealed by metagenomics and culture.</title>
        <authorList>
            <person name="Gilroy R."/>
            <person name="Ravi A."/>
            <person name="Getino M."/>
            <person name="Pursley I."/>
            <person name="Horton D.L."/>
            <person name="Alikhan N.F."/>
            <person name="Baker D."/>
            <person name="Gharbi K."/>
            <person name="Hall N."/>
            <person name="Watson M."/>
            <person name="Adriaenssens E.M."/>
            <person name="Foster-Nyarko E."/>
            <person name="Jarju S."/>
            <person name="Secka A."/>
            <person name="Antonio M."/>
            <person name="Oren A."/>
            <person name="Chaudhuri R.R."/>
            <person name="La Ragione R."/>
            <person name="Hildebrand F."/>
            <person name="Pallen M.J."/>
        </authorList>
    </citation>
    <scope>NUCLEOTIDE SEQUENCE</scope>
    <source>
        <strain evidence="2">ChiGjej1B1-24693</strain>
    </source>
</reference>
<dbReference type="EMBL" id="DVLP01000219">
    <property type="protein sequence ID" value="HIT75360.1"/>
    <property type="molecule type" value="Genomic_DNA"/>
</dbReference>
<feature type="transmembrane region" description="Helical" evidence="1">
    <location>
        <begin position="44"/>
        <end position="67"/>
    </location>
</feature>
<keyword evidence="1" id="KW-0812">Transmembrane</keyword>
<evidence type="ECO:0000256" key="1">
    <source>
        <dbReference type="SAM" id="Phobius"/>
    </source>
</evidence>
<gene>
    <name evidence="2" type="ORF">IAA98_07240</name>
</gene>
<reference evidence="2" key="1">
    <citation type="submission" date="2020-10" db="EMBL/GenBank/DDBJ databases">
        <authorList>
            <person name="Gilroy R."/>
        </authorList>
    </citation>
    <scope>NUCLEOTIDE SEQUENCE</scope>
    <source>
        <strain evidence="2">ChiGjej1B1-24693</strain>
    </source>
</reference>
<keyword evidence="1" id="KW-0472">Membrane</keyword>
<feature type="transmembrane region" description="Helical" evidence="1">
    <location>
        <begin position="104"/>
        <end position="126"/>
    </location>
</feature>
<sequence length="355" mass="37760">MNRSTLSAAALASAVLMVQCLAWLLFPALNPYAGTQLSMLAQMLLGPTAFTGLLGALGLVGAVTAGIATLRPQVPGTVAMVRIVSPVLTLLLFAATMSMSALAVVGYLVALLLPVAGIAVVIVAAVRSARARPWMVLLGVGIIVAAVLAGPLVLAVVADLLPQLVHQLDQVWALVVSMSTLGLWIALSVAALRGRHSLRRITAWLVRHRVVVTLLAAAGPLPYALARLSWLTPWPIGRPAWLAGHDQWDAWGIMLSLGAWWGAILTVGLIRPWGEVVPRWLPVIGGRTVPPAAAIVPGALVATLVTMAAIPLLVQFSWFNPEMRIYLLLLPLWYWGPLLGLAVWAYAGHRARMVR</sequence>
<evidence type="ECO:0000313" key="2">
    <source>
        <dbReference type="EMBL" id="HIT75360.1"/>
    </source>
</evidence>
<feature type="transmembrane region" description="Helical" evidence="1">
    <location>
        <begin position="291"/>
        <end position="313"/>
    </location>
</feature>
<proteinExistence type="predicted"/>
<accession>A0A9D1KM66</accession>
<feature type="transmembrane region" description="Helical" evidence="1">
    <location>
        <begin position="133"/>
        <end position="158"/>
    </location>
</feature>
<feature type="transmembrane region" description="Helical" evidence="1">
    <location>
        <begin position="210"/>
        <end position="230"/>
    </location>
</feature>
<feature type="transmembrane region" description="Helical" evidence="1">
    <location>
        <begin position="250"/>
        <end position="270"/>
    </location>
</feature>
<evidence type="ECO:0000313" key="3">
    <source>
        <dbReference type="Proteomes" id="UP000886842"/>
    </source>
</evidence>
<name>A0A9D1KM66_9ACTN</name>
<feature type="transmembrane region" description="Helical" evidence="1">
    <location>
        <begin position="325"/>
        <end position="347"/>
    </location>
</feature>
<feature type="transmembrane region" description="Helical" evidence="1">
    <location>
        <begin position="79"/>
        <end position="98"/>
    </location>
</feature>
<dbReference type="Proteomes" id="UP000886842">
    <property type="component" value="Unassembled WGS sequence"/>
</dbReference>
<feature type="transmembrane region" description="Helical" evidence="1">
    <location>
        <begin position="170"/>
        <end position="190"/>
    </location>
</feature>
<keyword evidence="1" id="KW-1133">Transmembrane helix</keyword>
<dbReference type="AlphaFoldDB" id="A0A9D1KM66"/>
<comment type="caution">
    <text evidence="2">The sequence shown here is derived from an EMBL/GenBank/DDBJ whole genome shotgun (WGS) entry which is preliminary data.</text>
</comment>